<evidence type="ECO:0000256" key="16">
    <source>
        <dbReference type="SAM" id="Phobius"/>
    </source>
</evidence>
<evidence type="ECO:0000313" key="18">
    <source>
        <dbReference type="EMBL" id="KAG7166876.1"/>
    </source>
</evidence>
<dbReference type="Pfam" id="PF00028">
    <property type="entry name" value="Cadherin"/>
    <property type="match status" value="1"/>
</dbReference>
<keyword evidence="6" id="KW-0130">Cell adhesion</keyword>
<dbReference type="SUPFAM" id="SSF49899">
    <property type="entry name" value="Concanavalin A-like lectins/glucanases"/>
    <property type="match status" value="1"/>
</dbReference>
<feature type="non-terminal residue" evidence="18">
    <location>
        <position position="887"/>
    </location>
</feature>
<dbReference type="GO" id="GO:0005509">
    <property type="term" value="F:calcium ion binding"/>
    <property type="evidence" value="ECO:0007669"/>
    <property type="project" value="UniProtKB-UniRule"/>
</dbReference>
<evidence type="ECO:0000256" key="10">
    <source>
        <dbReference type="ARBA" id="ARBA00023180"/>
    </source>
</evidence>
<evidence type="ECO:0000256" key="15">
    <source>
        <dbReference type="SAM" id="MobiDB-lite"/>
    </source>
</evidence>
<keyword evidence="3" id="KW-0732">Signal</keyword>
<feature type="compositionally biased region" description="Acidic residues" evidence="15">
    <location>
        <begin position="863"/>
        <end position="872"/>
    </location>
</feature>
<dbReference type="Gene3D" id="2.60.40.60">
    <property type="entry name" value="Cadherins"/>
    <property type="match status" value="2"/>
</dbReference>
<name>A0A8J5K052_HOMAM</name>
<feature type="domain" description="Cadherin" evidence="17">
    <location>
        <begin position="4"/>
        <end position="60"/>
    </location>
</feature>
<dbReference type="PANTHER" id="PTHR14139:SF2">
    <property type="entry name" value="CALSYNTENIN-1"/>
    <property type="match status" value="1"/>
</dbReference>
<dbReference type="SUPFAM" id="SSF49313">
    <property type="entry name" value="Cadherin-like"/>
    <property type="match status" value="2"/>
</dbReference>
<evidence type="ECO:0000256" key="1">
    <source>
        <dbReference type="ARBA" id="ARBA00022475"/>
    </source>
</evidence>
<feature type="compositionally biased region" description="Acidic residues" evidence="15">
    <location>
        <begin position="847"/>
        <end position="856"/>
    </location>
</feature>
<keyword evidence="19" id="KW-1185">Reference proteome</keyword>
<feature type="region of interest" description="Disordered" evidence="15">
    <location>
        <begin position="841"/>
        <end position="887"/>
    </location>
</feature>
<evidence type="ECO:0000256" key="3">
    <source>
        <dbReference type="ARBA" id="ARBA00022729"/>
    </source>
</evidence>
<keyword evidence="8" id="KW-0770">Synapse</keyword>
<dbReference type="GO" id="GO:0051965">
    <property type="term" value="P:positive regulation of synapse assembly"/>
    <property type="evidence" value="ECO:0007669"/>
    <property type="project" value="TreeGrafter"/>
</dbReference>
<keyword evidence="9 16" id="KW-0472">Membrane</keyword>
<dbReference type="Proteomes" id="UP000747542">
    <property type="component" value="Unassembled WGS sequence"/>
</dbReference>
<dbReference type="Pfam" id="PF19699">
    <property type="entry name" value="CLSTN_C"/>
    <property type="match status" value="2"/>
</dbReference>
<feature type="compositionally biased region" description="Polar residues" evidence="15">
    <location>
        <begin position="697"/>
        <end position="708"/>
    </location>
</feature>
<keyword evidence="11" id="KW-0628">Postsynaptic cell membrane</keyword>
<keyword evidence="5 14" id="KW-0106">Calcium</keyword>
<dbReference type="GO" id="GO:0050806">
    <property type="term" value="P:positive regulation of synaptic transmission"/>
    <property type="evidence" value="ECO:0007669"/>
    <property type="project" value="TreeGrafter"/>
</dbReference>
<feature type="transmembrane region" description="Helical" evidence="16">
    <location>
        <begin position="775"/>
        <end position="799"/>
    </location>
</feature>
<comment type="subcellular location">
    <subcellularLocation>
        <location evidence="12">Postsynaptic cell membrane</location>
        <topology evidence="12">Single-pass type I membrane protein</topology>
    </subcellularLocation>
</comment>
<evidence type="ECO:0000256" key="2">
    <source>
        <dbReference type="ARBA" id="ARBA00022692"/>
    </source>
</evidence>
<feature type="domain" description="Cadherin" evidence="17">
    <location>
        <begin position="61"/>
        <end position="166"/>
    </location>
</feature>
<dbReference type="PANTHER" id="PTHR14139">
    <property type="entry name" value="CALSYNTENIN"/>
    <property type="match status" value="1"/>
</dbReference>
<dbReference type="GO" id="GO:0045211">
    <property type="term" value="C:postsynaptic membrane"/>
    <property type="evidence" value="ECO:0007669"/>
    <property type="project" value="UniProtKB-SubCell"/>
</dbReference>
<comment type="caution">
    <text evidence="18">The sequence shown here is derived from an EMBL/GenBank/DDBJ whole genome shotgun (WGS) entry which is preliminary data.</text>
</comment>
<evidence type="ECO:0000256" key="6">
    <source>
        <dbReference type="ARBA" id="ARBA00022889"/>
    </source>
</evidence>
<proteinExistence type="inferred from homology"/>
<dbReference type="AlphaFoldDB" id="A0A8J5K052"/>
<evidence type="ECO:0000256" key="11">
    <source>
        <dbReference type="ARBA" id="ARBA00023257"/>
    </source>
</evidence>
<feature type="region of interest" description="Disordered" evidence="15">
    <location>
        <begin position="695"/>
        <end position="746"/>
    </location>
</feature>
<keyword evidence="4" id="KW-0677">Repeat</keyword>
<dbReference type="PROSITE" id="PS50268">
    <property type="entry name" value="CADHERIN_2"/>
    <property type="match status" value="2"/>
</dbReference>
<dbReference type="CDD" id="cd11304">
    <property type="entry name" value="Cadherin_repeat"/>
    <property type="match status" value="2"/>
</dbReference>
<evidence type="ECO:0000256" key="4">
    <source>
        <dbReference type="ARBA" id="ARBA00022737"/>
    </source>
</evidence>
<evidence type="ECO:0000256" key="12">
    <source>
        <dbReference type="ARBA" id="ARBA00035006"/>
    </source>
</evidence>
<dbReference type="GO" id="GO:0007156">
    <property type="term" value="P:homophilic cell adhesion via plasma membrane adhesion molecules"/>
    <property type="evidence" value="ECO:0007669"/>
    <property type="project" value="InterPro"/>
</dbReference>
<organism evidence="18 19">
    <name type="scientific">Homarus americanus</name>
    <name type="common">American lobster</name>
    <dbReference type="NCBI Taxonomy" id="6706"/>
    <lineage>
        <taxon>Eukaryota</taxon>
        <taxon>Metazoa</taxon>
        <taxon>Ecdysozoa</taxon>
        <taxon>Arthropoda</taxon>
        <taxon>Crustacea</taxon>
        <taxon>Multicrustacea</taxon>
        <taxon>Malacostraca</taxon>
        <taxon>Eumalacostraca</taxon>
        <taxon>Eucarida</taxon>
        <taxon>Decapoda</taxon>
        <taxon>Pleocyemata</taxon>
        <taxon>Astacidea</taxon>
        <taxon>Nephropoidea</taxon>
        <taxon>Nephropidae</taxon>
        <taxon>Homarus</taxon>
    </lineage>
</organism>
<keyword evidence="7 16" id="KW-1133">Transmembrane helix</keyword>
<keyword evidence="1" id="KW-1003">Cell membrane</keyword>
<evidence type="ECO:0000256" key="7">
    <source>
        <dbReference type="ARBA" id="ARBA00022989"/>
    </source>
</evidence>
<keyword evidence="10" id="KW-0325">Glycoprotein</keyword>
<dbReference type="InterPro" id="IPR002126">
    <property type="entry name" value="Cadherin-like_dom"/>
</dbReference>
<evidence type="ECO:0000256" key="9">
    <source>
        <dbReference type="ARBA" id="ARBA00023136"/>
    </source>
</evidence>
<evidence type="ECO:0000256" key="8">
    <source>
        <dbReference type="ARBA" id="ARBA00023018"/>
    </source>
</evidence>
<dbReference type="FunFam" id="2.60.40.60:FF:000025">
    <property type="entry name" value="Calsyntenin 1"/>
    <property type="match status" value="1"/>
</dbReference>
<evidence type="ECO:0000256" key="5">
    <source>
        <dbReference type="ARBA" id="ARBA00022837"/>
    </source>
</evidence>
<dbReference type="PRINTS" id="PR00205">
    <property type="entry name" value="CADHERIN"/>
</dbReference>
<dbReference type="EMBL" id="JAHLQT010022185">
    <property type="protein sequence ID" value="KAG7166876.1"/>
    <property type="molecule type" value="Genomic_DNA"/>
</dbReference>
<keyword evidence="2 16" id="KW-0812">Transmembrane</keyword>
<evidence type="ECO:0000256" key="13">
    <source>
        <dbReference type="ARBA" id="ARBA00035015"/>
    </source>
</evidence>
<reference evidence="18" key="1">
    <citation type="journal article" date="2021" name="Sci. Adv.">
        <title>The American lobster genome reveals insights on longevity, neural, and immune adaptations.</title>
        <authorList>
            <person name="Polinski J.M."/>
            <person name="Zimin A.V."/>
            <person name="Clark K.F."/>
            <person name="Kohn A.B."/>
            <person name="Sadowski N."/>
            <person name="Timp W."/>
            <person name="Ptitsyn A."/>
            <person name="Khanna P."/>
            <person name="Romanova D.Y."/>
            <person name="Williams P."/>
            <person name="Greenwood S.J."/>
            <person name="Moroz L.L."/>
            <person name="Walt D.R."/>
            <person name="Bodnar A.G."/>
        </authorList>
    </citation>
    <scope>NUCLEOTIDE SEQUENCE</scope>
    <source>
        <strain evidence="18">GMGI-L3</strain>
    </source>
</reference>
<protein>
    <submittedName>
        <fullName evidence="18">Calsyntenin-1-like</fullName>
    </submittedName>
</protein>
<dbReference type="GO" id="GO:0009986">
    <property type="term" value="C:cell surface"/>
    <property type="evidence" value="ECO:0007669"/>
    <property type="project" value="TreeGrafter"/>
</dbReference>
<dbReference type="SMART" id="SM00112">
    <property type="entry name" value="CA"/>
    <property type="match status" value="2"/>
</dbReference>
<dbReference type="InterPro" id="IPR015919">
    <property type="entry name" value="Cadherin-like_sf"/>
</dbReference>
<gene>
    <name evidence="18" type="primary">Cals-L</name>
    <name evidence="18" type="ORF">Hamer_G010554</name>
</gene>
<feature type="compositionally biased region" description="Basic and acidic residues" evidence="15">
    <location>
        <begin position="873"/>
        <end position="887"/>
    </location>
</feature>
<evidence type="ECO:0000256" key="14">
    <source>
        <dbReference type="PROSITE-ProRule" id="PRU00043"/>
    </source>
</evidence>
<comment type="similarity">
    <text evidence="13">Belongs to the calsyntenin family.</text>
</comment>
<evidence type="ECO:0000259" key="17">
    <source>
        <dbReference type="PROSITE" id="PS50268"/>
    </source>
</evidence>
<dbReference type="Gene3D" id="2.60.120.200">
    <property type="match status" value="1"/>
</dbReference>
<evidence type="ECO:0000313" key="19">
    <source>
        <dbReference type="Proteomes" id="UP000747542"/>
    </source>
</evidence>
<sequence length="887" mass="98152">IRLRDTGIGEAELLAKRPLNCEKRKNYKFDITAISCSGVESQNVTVHVKVNDVNEYAPVFIEPSYVVGVDEGRLYEEILTLQADDQDCSPKFGDICRYELLTKDQPFSIDSEGVVRNTESLDYEKSHNHILSVVAFDCGMKRSQSVMVTIKVNRVCHLGWKGIPDQVEYSPGSGRLELFPSSSLELCNVPCHVERVQSRIGLTTSHIGKGCDRDTYSVAAQRKMCGASSDSIELLPAPGVGKDWTAGLHSDEGHEGDLIYEFEGDSSGAMVPESVLDHNLTNTFTISTWLKHKSHPNMDKHTKEHILCNADDHKMNRHHTALFVRNCRLILLLRRESTEANLNTFQPAEWRWKLPQVCDNEWHHYSVHVKFPEVTLYVDGHIFRPENGESPEVIDDWPLHPTRGINTTMTVGACWQGSESNMKHGLTGYLAGLSVLVGALESPRVLSCLTRCQEALDTPAMELLQPSMELLTNNEMTQITIEGNNVTNLETLVRRVAYVNGRDFPTPGRRPISVTTNILCDSGKALKVATAQSFVVVMQPHQPSIELNGTTNFAEEYESFRQGLRVFPDVAVYLSAAAEEATAPTPGGQLDECVVSVYPPLNPDHETLVLPDNLISELGLVSSITRQGATVSGAHTKYHYQSILRQIHYANRKPAYYLNRAFKLSCSELGGRFTSNEYVQTVTVIHPQLSVDRSAGLTGSSSPMSNNIPEIPGHLSHTSHSQGAENGGPLTHHNPPPAPAHAKISSHHVELKPAHTVNDVYFTSNVMEGVAVNSAGHAVTIIIVVCVGFLVFMVVLGVIRVRAAHTRNTHEDVADAEMAWDDSSLNITVNPMEQQLELAETQRLRDDDDDDDDSSDDGSNFNDDLDSSDEDEGKPKELEWDDSTLKI</sequence>
<dbReference type="InterPro" id="IPR045588">
    <property type="entry name" value="CLSTN_C"/>
</dbReference>
<dbReference type="InterPro" id="IPR013320">
    <property type="entry name" value="ConA-like_dom_sf"/>
</dbReference>
<accession>A0A8J5K052</accession>